<evidence type="ECO:0000313" key="3">
    <source>
        <dbReference type="Proteomes" id="UP000425916"/>
    </source>
</evidence>
<dbReference type="InterPro" id="IPR045509">
    <property type="entry name" value="HD_assoc_2"/>
</dbReference>
<organism evidence="2 3">
    <name type="scientific">Neomoorella glycerini</name>
    <dbReference type="NCBI Taxonomy" id="55779"/>
    <lineage>
        <taxon>Bacteria</taxon>
        <taxon>Bacillati</taxon>
        <taxon>Bacillota</taxon>
        <taxon>Clostridia</taxon>
        <taxon>Neomoorellales</taxon>
        <taxon>Neomoorellaceae</taxon>
        <taxon>Neomoorella</taxon>
    </lineage>
</organism>
<dbReference type="SUPFAM" id="SSF109604">
    <property type="entry name" value="HD-domain/PDEase-like"/>
    <property type="match status" value="1"/>
</dbReference>
<sequence>MSGAELIAIDAERLISAYTIHNGTLAFSGKALSTIGNLIYGRNALYFWVYNHHITVYTDFLFRRLIKYLINTVPEGREELFTYESIAEKLADDYDLITFVRKYMSIDDYARELYNQLFNRAFYKSLWKTPFEFEAIIKDPAHQDAFIRLVGQFRKEEDGLEELERRIIEANNGLTKGDFYIAVADFKPFVPVAGKAVYIMLGDKRKRFQEIFQESIYQNPFREIPYIFVKNDQVRNILINRLNEGRLL</sequence>
<keyword evidence="3" id="KW-1185">Reference proteome</keyword>
<dbReference type="Gene3D" id="1.10.3210.10">
    <property type="entry name" value="Hypothetical protein af1432"/>
    <property type="match status" value="1"/>
</dbReference>
<evidence type="ECO:0000313" key="2">
    <source>
        <dbReference type="EMBL" id="QGP92710.1"/>
    </source>
</evidence>
<protein>
    <recommendedName>
        <fullName evidence="1">HD-associated domain-containing protein</fullName>
    </recommendedName>
</protein>
<evidence type="ECO:0000259" key="1">
    <source>
        <dbReference type="Pfam" id="PF19276"/>
    </source>
</evidence>
<dbReference type="Pfam" id="PF19276">
    <property type="entry name" value="HD_assoc_2"/>
    <property type="match status" value="1"/>
</dbReference>
<dbReference type="RefSeq" id="WP_156273621.1">
    <property type="nucleotide sequence ID" value="NZ_CP046244.1"/>
</dbReference>
<reference evidence="2 3" key="1">
    <citation type="submission" date="2019-11" db="EMBL/GenBank/DDBJ databases">
        <title>Genome sequence of Moorella glycerini DSM11254.</title>
        <authorList>
            <person name="Poehlein A."/>
            <person name="Boeer T."/>
            <person name="Daniel R."/>
        </authorList>
    </citation>
    <scope>NUCLEOTIDE SEQUENCE [LARGE SCALE GENOMIC DNA]</scope>
    <source>
        <strain evidence="2 3">DSM 11254</strain>
    </source>
</reference>
<name>A0A6I5ZS93_9FIRM</name>
<gene>
    <name evidence="2" type="ORF">MGLY_20990</name>
</gene>
<feature type="domain" description="HD-associated" evidence="1">
    <location>
        <begin position="9"/>
        <end position="127"/>
    </location>
</feature>
<dbReference type="AlphaFoldDB" id="A0A6I5ZS93"/>
<dbReference type="Proteomes" id="UP000425916">
    <property type="component" value="Chromosome"/>
</dbReference>
<proteinExistence type="predicted"/>
<accession>A0A6I5ZS93</accession>
<dbReference type="EMBL" id="CP046244">
    <property type="protein sequence ID" value="QGP92710.1"/>
    <property type="molecule type" value="Genomic_DNA"/>
</dbReference>